<comment type="similarity">
    <text evidence="2">Belongs to the SLC41A transporter family.</text>
</comment>
<dbReference type="Pfam" id="PF01769">
    <property type="entry name" value="MgtE"/>
    <property type="match status" value="1"/>
</dbReference>
<feature type="transmembrane region" description="Helical" evidence="8">
    <location>
        <begin position="353"/>
        <end position="376"/>
    </location>
</feature>
<feature type="transmembrane region" description="Helical" evidence="8">
    <location>
        <begin position="210"/>
        <end position="228"/>
    </location>
</feature>
<dbReference type="AlphaFoldDB" id="A0A1J5SSS5"/>
<dbReference type="GO" id="GO:0016020">
    <property type="term" value="C:membrane"/>
    <property type="evidence" value="ECO:0007669"/>
    <property type="project" value="UniProtKB-SubCell"/>
</dbReference>
<dbReference type="SMART" id="SM00448">
    <property type="entry name" value="REC"/>
    <property type="match status" value="1"/>
</dbReference>
<evidence type="ECO:0000256" key="5">
    <source>
        <dbReference type="ARBA" id="ARBA00022842"/>
    </source>
</evidence>
<reference evidence="10" key="1">
    <citation type="submission" date="2016-10" db="EMBL/GenBank/DDBJ databases">
        <title>Sequence of Gallionella enrichment culture.</title>
        <authorList>
            <person name="Poehlein A."/>
            <person name="Muehling M."/>
            <person name="Daniel R."/>
        </authorList>
    </citation>
    <scope>NUCLEOTIDE SEQUENCE</scope>
</reference>
<evidence type="ECO:0000256" key="3">
    <source>
        <dbReference type="ARBA" id="ARBA00022448"/>
    </source>
</evidence>
<dbReference type="InterPro" id="IPR011006">
    <property type="entry name" value="CheY-like_superfamily"/>
</dbReference>
<evidence type="ECO:0000256" key="2">
    <source>
        <dbReference type="ARBA" id="ARBA00009749"/>
    </source>
</evidence>
<dbReference type="GO" id="GO:0000160">
    <property type="term" value="P:phosphorelay signal transduction system"/>
    <property type="evidence" value="ECO:0007669"/>
    <property type="project" value="InterPro"/>
</dbReference>
<dbReference type="Pfam" id="PF00072">
    <property type="entry name" value="Response_reg"/>
    <property type="match status" value="1"/>
</dbReference>
<feature type="transmembrane region" description="Helical" evidence="8">
    <location>
        <begin position="282"/>
        <end position="306"/>
    </location>
</feature>
<dbReference type="EMBL" id="MLJW01000055">
    <property type="protein sequence ID" value="OIR04676.1"/>
    <property type="molecule type" value="Genomic_DNA"/>
</dbReference>
<protein>
    <submittedName>
        <fullName evidence="10">Magnesium transporter MgtE</fullName>
    </submittedName>
</protein>
<feature type="domain" description="Response regulatory" evidence="9">
    <location>
        <begin position="11"/>
        <end position="126"/>
    </location>
</feature>
<dbReference type="SUPFAM" id="SSF161093">
    <property type="entry name" value="MgtE membrane domain-like"/>
    <property type="match status" value="1"/>
</dbReference>
<organism evidence="10">
    <name type="scientific">mine drainage metagenome</name>
    <dbReference type="NCBI Taxonomy" id="410659"/>
    <lineage>
        <taxon>unclassified sequences</taxon>
        <taxon>metagenomes</taxon>
        <taxon>ecological metagenomes</taxon>
    </lineage>
</organism>
<sequence length="380" mass="41325">MTSASDILHGRILIVDDQAANIILLENMLRGAGYGSITSTMDPREVCDLHRKHHYDLILLDLRMPGMDGFQVIENLKETETDGYLPVLVITAQPGHKLRALQAGAKDFIGKPYELNEVLARVHNMLEVRLLHREEKNHSAALAQKVREVEASRELILHKSDEIRDLYNKVLAEQKRSLELSLLPGAMVGVEKGERVGTPWMRSLRLRHPWLQINLFTAFLAAAVVGLFQDTINHLLILTIFLPVLADQSGNTGSQALAITLRGIALDDLESGRESRLVRKEALLGLFNGALVGLVAAIGMYILAVVQHLPSATMLGAVVFLAMTGSCVISGICGAIVPLALKRFGADPATASSIFLTTATNVASMGMLLGLASVLVKQNI</sequence>
<comment type="subcellular location">
    <subcellularLocation>
        <location evidence="1">Membrane</location>
        <topology evidence="1">Multi-pass membrane protein</topology>
    </subcellularLocation>
</comment>
<evidence type="ECO:0000313" key="10">
    <source>
        <dbReference type="EMBL" id="OIR04676.1"/>
    </source>
</evidence>
<dbReference type="PROSITE" id="PS50110">
    <property type="entry name" value="RESPONSE_REGULATORY"/>
    <property type="match status" value="1"/>
</dbReference>
<evidence type="ECO:0000259" key="9">
    <source>
        <dbReference type="PROSITE" id="PS50110"/>
    </source>
</evidence>
<dbReference type="CDD" id="cd17551">
    <property type="entry name" value="REC_RpfG-like"/>
    <property type="match status" value="1"/>
</dbReference>
<keyword evidence="5" id="KW-0460">Magnesium</keyword>
<comment type="caution">
    <text evidence="10">The sequence shown here is derived from an EMBL/GenBank/DDBJ whole genome shotgun (WGS) entry which is preliminary data.</text>
</comment>
<dbReference type="Gene3D" id="1.10.357.20">
    <property type="entry name" value="SLC41 divalent cation transporters, integral membrane domain"/>
    <property type="match status" value="1"/>
</dbReference>
<evidence type="ECO:0000256" key="6">
    <source>
        <dbReference type="ARBA" id="ARBA00022989"/>
    </source>
</evidence>
<keyword evidence="3" id="KW-0813">Transport</keyword>
<feature type="transmembrane region" description="Helical" evidence="8">
    <location>
        <begin position="318"/>
        <end position="341"/>
    </location>
</feature>
<accession>A0A1J5SSS5</accession>
<dbReference type="InterPro" id="IPR006667">
    <property type="entry name" value="SLC41_membr_dom"/>
</dbReference>
<dbReference type="PANTHER" id="PTHR41394">
    <property type="entry name" value="MAGNESIUM TRANSPORTER MGTE"/>
    <property type="match status" value="1"/>
</dbReference>
<dbReference type="InterPro" id="IPR036739">
    <property type="entry name" value="SLC41_membr_dom_sf"/>
</dbReference>
<proteinExistence type="inferred from homology"/>
<gene>
    <name evidence="10" type="primary">mgtE_1</name>
    <name evidence="10" type="ORF">GALL_130600</name>
</gene>
<dbReference type="PANTHER" id="PTHR41394:SF5">
    <property type="entry name" value="SLC41A_MGTE INTEGRAL MEMBRANE DOMAIN-CONTAINING PROTEIN"/>
    <property type="match status" value="1"/>
</dbReference>
<dbReference type="InterPro" id="IPR001789">
    <property type="entry name" value="Sig_transdc_resp-reg_receiver"/>
</dbReference>
<evidence type="ECO:0000256" key="1">
    <source>
        <dbReference type="ARBA" id="ARBA00004141"/>
    </source>
</evidence>
<evidence type="ECO:0000256" key="4">
    <source>
        <dbReference type="ARBA" id="ARBA00022692"/>
    </source>
</evidence>
<dbReference type="GO" id="GO:0008324">
    <property type="term" value="F:monoatomic cation transmembrane transporter activity"/>
    <property type="evidence" value="ECO:0007669"/>
    <property type="project" value="InterPro"/>
</dbReference>
<evidence type="ECO:0000256" key="7">
    <source>
        <dbReference type="ARBA" id="ARBA00023136"/>
    </source>
</evidence>
<keyword evidence="6 8" id="KW-1133">Transmembrane helix</keyword>
<keyword evidence="7 8" id="KW-0472">Membrane</keyword>
<name>A0A1J5SSS5_9ZZZZ</name>
<evidence type="ECO:0000256" key="8">
    <source>
        <dbReference type="SAM" id="Phobius"/>
    </source>
</evidence>
<dbReference type="Gene3D" id="3.40.50.2300">
    <property type="match status" value="1"/>
</dbReference>
<dbReference type="SUPFAM" id="SSF52172">
    <property type="entry name" value="CheY-like"/>
    <property type="match status" value="1"/>
</dbReference>
<keyword evidence="4 8" id="KW-0812">Transmembrane</keyword>